<reference evidence="1 2" key="1">
    <citation type="submission" date="2020-01" db="EMBL/GenBank/DDBJ databases">
        <title>Complete and circular genome sequences of six lactobacillus isolates from horses.</title>
        <authorList>
            <person name="Hassan H.M."/>
        </authorList>
    </citation>
    <scope>NUCLEOTIDE SEQUENCE [LARGE SCALE GENOMIC DNA]</scope>
    <source>
        <strain evidence="1 2">1A</strain>
    </source>
</reference>
<dbReference type="Proteomes" id="UP000510886">
    <property type="component" value="Chromosome"/>
</dbReference>
<dbReference type="EMBL" id="CP047418">
    <property type="protein sequence ID" value="QLL78181.1"/>
    <property type="molecule type" value="Genomic_DNA"/>
</dbReference>
<dbReference type="RefSeq" id="WP_180848475.1">
    <property type="nucleotide sequence ID" value="NZ_CP047418.1"/>
</dbReference>
<dbReference type="AlphaFoldDB" id="A0A7H9EKU7"/>
<evidence type="ECO:0000313" key="1">
    <source>
        <dbReference type="EMBL" id="QLL78181.1"/>
    </source>
</evidence>
<proteinExistence type="predicted"/>
<gene>
    <name evidence="1" type="ORF">GTO87_05940</name>
</gene>
<accession>A0A7H9EKU7</accession>
<protein>
    <submittedName>
        <fullName evidence="1">Uncharacterized protein</fullName>
    </submittedName>
</protein>
<name>A0A7H9EKU7_9LACO</name>
<dbReference type="KEGG" id="lsw:GTO87_05940"/>
<evidence type="ECO:0000313" key="2">
    <source>
        <dbReference type="Proteomes" id="UP000510886"/>
    </source>
</evidence>
<sequence>MVSCNLVREGRTIASDVSFPQVPSKGDVIANADPKKEHYLVLRVEYVIGFENVNLHVKEFPNQLACVNNVDGFR</sequence>
<organism evidence="1 2">
    <name type="scientific">Ligilactobacillus saerimneri</name>
    <dbReference type="NCBI Taxonomy" id="228229"/>
    <lineage>
        <taxon>Bacteria</taxon>
        <taxon>Bacillati</taxon>
        <taxon>Bacillota</taxon>
        <taxon>Bacilli</taxon>
        <taxon>Lactobacillales</taxon>
        <taxon>Lactobacillaceae</taxon>
        <taxon>Ligilactobacillus</taxon>
    </lineage>
</organism>